<sequence>MPNTSPSSSRVSLNPGNGRIHCTRTSLSTLAYRYPLKLISPHSSLCYILSYGGGIVGGDSIEISVKVDKDATLTFLTQGTTKVFKPKASGLISKQIIYAEVNGTLLLLPDPIQPFKDSSYIQIQRFEVYGRMVLLDWVISGRYEEDWLLSSYISNNEIYKDGNLIIRDVLRLDSSVRESMGSFRCFANVIIFGFPEMEARCLQSYVNEKKVRKGTTLDKIWSVNQVRGCTVIKAAGKDTEMVKSILRRLLDELQLIGGRDCLRPLE</sequence>
<dbReference type="EMBL" id="LXFE01001003">
    <property type="protein sequence ID" value="OLL24063.1"/>
    <property type="molecule type" value="Genomic_DNA"/>
</dbReference>
<protein>
    <submittedName>
        <fullName evidence="3">Putative urease accessory protein</fullName>
    </submittedName>
</protein>
<keyword evidence="2" id="KW-0143">Chaperone</keyword>
<dbReference type="Pfam" id="PF01774">
    <property type="entry name" value="UreD"/>
    <property type="match status" value="1"/>
</dbReference>
<evidence type="ECO:0000256" key="1">
    <source>
        <dbReference type="ARBA" id="ARBA00007177"/>
    </source>
</evidence>
<keyword evidence="4" id="KW-1185">Reference proteome</keyword>
<dbReference type="AlphaFoldDB" id="A0A1U7LN99"/>
<accession>A0A1U7LN99</accession>
<comment type="similarity">
    <text evidence="1">Belongs to the UreD family.</text>
</comment>
<dbReference type="PANTHER" id="PTHR33643">
    <property type="entry name" value="UREASE ACCESSORY PROTEIN D"/>
    <property type="match status" value="1"/>
</dbReference>
<dbReference type="STRING" id="1198029.A0A1U7LN99"/>
<dbReference type="OrthoDB" id="5550464at2759"/>
<reference evidence="3 4" key="1">
    <citation type="submission" date="2016-04" db="EMBL/GenBank/DDBJ databases">
        <title>Evolutionary innovation and constraint leading to complex multicellularity in the Ascomycota.</title>
        <authorList>
            <person name="Cisse O."/>
            <person name="Nguyen A."/>
            <person name="Hewitt D.A."/>
            <person name="Jedd G."/>
            <person name="Stajich J.E."/>
        </authorList>
    </citation>
    <scope>NUCLEOTIDE SEQUENCE [LARGE SCALE GENOMIC DNA]</scope>
    <source>
        <strain evidence="3 4">DAH-3</strain>
    </source>
</reference>
<gene>
    <name evidence="3" type="ORF">NEOLI_002093</name>
</gene>
<comment type="caution">
    <text evidence="3">The sequence shown here is derived from an EMBL/GenBank/DDBJ whole genome shotgun (WGS) entry which is preliminary data.</text>
</comment>
<evidence type="ECO:0000313" key="3">
    <source>
        <dbReference type="EMBL" id="OLL24063.1"/>
    </source>
</evidence>
<evidence type="ECO:0000256" key="2">
    <source>
        <dbReference type="ARBA" id="ARBA00023186"/>
    </source>
</evidence>
<evidence type="ECO:0000313" key="4">
    <source>
        <dbReference type="Proteomes" id="UP000186594"/>
    </source>
</evidence>
<proteinExistence type="inferred from homology"/>
<dbReference type="GO" id="GO:0016151">
    <property type="term" value="F:nickel cation binding"/>
    <property type="evidence" value="ECO:0007669"/>
    <property type="project" value="InterPro"/>
</dbReference>
<dbReference type="OMA" id="CFRSASY"/>
<dbReference type="Proteomes" id="UP000186594">
    <property type="component" value="Unassembled WGS sequence"/>
</dbReference>
<dbReference type="InterPro" id="IPR002669">
    <property type="entry name" value="UreD"/>
</dbReference>
<name>A0A1U7LN99_NEOID</name>
<dbReference type="PANTHER" id="PTHR33643:SF1">
    <property type="entry name" value="UREASE ACCESSORY PROTEIN D"/>
    <property type="match status" value="1"/>
</dbReference>
<organism evidence="3 4">
    <name type="scientific">Neolecta irregularis (strain DAH-3)</name>
    <dbReference type="NCBI Taxonomy" id="1198029"/>
    <lineage>
        <taxon>Eukaryota</taxon>
        <taxon>Fungi</taxon>
        <taxon>Dikarya</taxon>
        <taxon>Ascomycota</taxon>
        <taxon>Taphrinomycotina</taxon>
        <taxon>Neolectales</taxon>
        <taxon>Neolectaceae</taxon>
        <taxon>Neolecta</taxon>
    </lineage>
</organism>
<dbReference type="HAMAP" id="MF_01384">
    <property type="entry name" value="UreD"/>
    <property type="match status" value="1"/>
</dbReference>